<dbReference type="HOGENOM" id="CLU_046555_0_1_1"/>
<evidence type="ECO:0000256" key="6">
    <source>
        <dbReference type="ARBA" id="ARBA00022801"/>
    </source>
</evidence>
<feature type="signal peptide" evidence="10">
    <location>
        <begin position="1"/>
        <end position="19"/>
    </location>
</feature>
<evidence type="ECO:0000256" key="3">
    <source>
        <dbReference type="ARBA" id="ARBA00007799"/>
    </source>
</evidence>
<dbReference type="GO" id="GO:0005576">
    <property type="term" value="C:extracellular region"/>
    <property type="evidence" value="ECO:0007669"/>
    <property type="project" value="UniProtKB-SubCell"/>
</dbReference>
<keyword evidence="6 10" id="KW-0378">Hydrolase</keyword>
<name>S8AQ50_DACHA</name>
<keyword evidence="12" id="KW-1185">Reference proteome</keyword>
<dbReference type="eggNOG" id="ENOG502S39Y">
    <property type="taxonomic scope" value="Eukaryota"/>
</dbReference>
<dbReference type="EC" id="3.2.1.132" evidence="10"/>
<protein>
    <recommendedName>
        <fullName evidence="10">Endo-chitosanase</fullName>
        <ecNumber evidence="10">3.2.1.132</ecNumber>
    </recommendedName>
</protein>
<keyword evidence="9 10" id="KW-0624">Polysaccharide degradation</keyword>
<dbReference type="GO" id="GO:0016977">
    <property type="term" value="F:chitosanase activity"/>
    <property type="evidence" value="ECO:0007669"/>
    <property type="project" value="UniProtKB-EC"/>
</dbReference>
<dbReference type="EMBL" id="AQGS01000023">
    <property type="protein sequence ID" value="EPS45085.1"/>
    <property type="molecule type" value="Genomic_DNA"/>
</dbReference>
<dbReference type="AlphaFoldDB" id="S8AQ50"/>
<comment type="subcellular location">
    <subcellularLocation>
        <location evidence="2 10">Secreted</location>
    </subcellularLocation>
</comment>
<evidence type="ECO:0000256" key="2">
    <source>
        <dbReference type="ARBA" id="ARBA00004613"/>
    </source>
</evidence>
<keyword evidence="4" id="KW-0964">Secreted</keyword>
<reference evidence="12" key="2">
    <citation type="submission" date="2013-04" db="EMBL/GenBank/DDBJ databases">
        <title>Genomic mechanisms accounting for the adaptation to parasitism in nematode-trapping fungi.</title>
        <authorList>
            <person name="Ahren D.G."/>
        </authorList>
    </citation>
    <scope>NUCLEOTIDE SEQUENCE [LARGE SCALE GENOMIC DNA]</scope>
    <source>
        <strain evidence="12">CBS 200.50</strain>
    </source>
</reference>
<comment type="function">
    <text evidence="10">Chitosanase catalyzing the endo-type cleavage of chitosan, the deacylated form of chitin. Chitosanase may be crucial in the degradation of the deacetylated portion of chitin in the fungal cell wall.</text>
</comment>
<gene>
    <name evidence="11" type="ORF">H072_893</name>
</gene>
<evidence type="ECO:0000313" key="11">
    <source>
        <dbReference type="EMBL" id="EPS45085.1"/>
    </source>
</evidence>
<keyword evidence="7" id="KW-0119">Carbohydrate metabolism</keyword>
<feature type="chain" id="PRO_5005146682" description="Endo-chitosanase" evidence="10">
    <location>
        <begin position="20"/>
        <end position="289"/>
    </location>
</feature>
<keyword evidence="8 10" id="KW-0326">Glycosidase</keyword>
<dbReference type="OMA" id="KLCFPNE"/>
<reference evidence="11 12" key="1">
    <citation type="journal article" date="2013" name="PLoS Genet.">
        <title>Genomic mechanisms accounting for the adaptation to parasitism in nematode-trapping fungi.</title>
        <authorList>
            <person name="Meerupati T."/>
            <person name="Andersson K.M."/>
            <person name="Friman E."/>
            <person name="Kumar D."/>
            <person name="Tunlid A."/>
            <person name="Ahren D."/>
        </authorList>
    </citation>
    <scope>NUCLEOTIDE SEQUENCE [LARGE SCALE GENOMIC DNA]</scope>
    <source>
        <strain evidence="11 12">CBS 200.50</strain>
    </source>
</reference>
<comment type="caution">
    <text evidence="11">The sequence shown here is derived from an EMBL/GenBank/DDBJ whole genome shotgun (WGS) entry which is preliminary data.</text>
</comment>
<keyword evidence="5 10" id="KW-0732">Signal</keyword>
<accession>S8AQ50</accession>
<evidence type="ECO:0000256" key="7">
    <source>
        <dbReference type="ARBA" id="ARBA00023277"/>
    </source>
</evidence>
<comment type="catalytic activity">
    <reaction evidence="1 10">
        <text>Endohydrolysis of beta-(1-&gt;4)-linkages between D-glucosamine residues in a partly acetylated chitosan.</text>
        <dbReference type="EC" id="3.2.1.132"/>
    </reaction>
</comment>
<evidence type="ECO:0000256" key="1">
    <source>
        <dbReference type="ARBA" id="ARBA00000405"/>
    </source>
</evidence>
<sequence length="289" mass="30440">MLQSTIVALLLATSASAWSLPSNLKTFYNGVKAGGCKAWLKNNHNLDDGQGHKGWGYCTDTANAVYLSGKNSLGDMDIDCDGAHNCGGLSGDFQAQTSFDDILKKSYGIKTLDASIHQFSVLGTCHVSMTGTIEPLALVAVVCGGNLFYSVWGDTNGCDGDDYTGEASISLAQLCFPKEGLNGNNGHTAHDVLYLAFKGKDAVVGPSNANWKAKTPQEFQNSLKAFGDSVLKKKFGSTIPVVKTTTTTVCPTSTPAPACEWIGHCLGASCKTENDCDGQLVCKSGKCAR</sequence>
<comment type="similarity">
    <text evidence="3 10">Belongs to the glycosyl hydrolase 75 family.</text>
</comment>
<dbReference type="InterPro" id="IPR009939">
    <property type="entry name" value="Chitosanase_fungal"/>
</dbReference>
<evidence type="ECO:0000256" key="5">
    <source>
        <dbReference type="ARBA" id="ARBA00022729"/>
    </source>
</evidence>
<dbReference type="Pfam" id="PF07335">
    <property type="entry name" value="Glyco_hydro_75"/>
    <property type="match status" value="1"/>
</dbReference>
<dbReference type="PANTHER" id="PTHR42061:SF6">
    <property type="entry name" value="ENDO-CHITOSANASE"/>
    <property type="match status" value="1"/>
</dbReference>
<dbReference type="OrthoDB" id="4756206at2759"/>
<evidence type="ECO:0000256" key="10">
    <source>
        <dbReference type="RuleBase" id="RU361208"/>
    </source>
</evidence>
<organism evidence="11 12">
    <name type="scientific">Dactylellina haptotyla (strain CBS 200.50)</name>
    <name type="common">Nematode-trapping fungus</name>
    <name type="synonym">Monacrosporium haptotylum</name>
    <dbReference type="NCBI Taxonomy" id="1284197"/>
    <lineage>
        <taxon>Eukaryota</taxon>
        <taxon>Fungi</taxon>
        <taxon>Dikarya</taxon>
        <taxon>Ascomycota</taxon>
        <taxon>Pezizomycotina</taxon>
        <taxon>Orbiliomycetes</taxon>
        <taxon>Orbiliales</taxon>
        <taxon>Orbiliaceae</taxon>
        <taxon>Dactylellina</taxon>
    </lineage>
</organism>
<dbReference type="GO" id="GO:0000272">
    <property type="term" value="P:polysaccharide catabolic process"/>
    <property type="evidence" value="ECO:0007669"/>
    <property type="project" value="UniProtKB-KW"/>
</dbReference>
<evidence type="ECO:0000256" key="8">
    <source>
        <dbReference type="ARBA" id="ARBA00023295"/>
    </source>
</evidence>
<evidence type="ECO:0000313" key="12">
    <source>
        <dbReference type="Proteomes" id="UP000015100"/>
    </source>
</evidence>
<dbReference type="PANTHER" id="PTHR42061">
    <property type="entry name" value="ENDO-CHITOSANASE"/>
    <property type="match status" value="1"/>
</dbReference>
<evidence type="ECO:0000256" key="9">
    <source>
        <dbReference type="ARBA" id="ARBA00023326"/>
    </source>
</evidence>
<evidence type="ECO:0000256" key="4">
    <source>
        <dbReference type="ARBA" id="ARBA00022525"/>
    </source>
</evidence>
<proteinExistence type="inferred from homology"/>
<dbReference type="Proteomes" id="UP000015100">
    <property type="component" value="Unassembled WGS sequence"/>
</dbReference>